<organism evidence="2 3">
    <name type="scientific">Elysia chlorotica</name>
    <name type="common">Eastern emerald elysia</name>
    <name type="synonym">Sea slug</name>
    <dbReference type="NCBI Taxonomy" id="188477"/>
    <lineage>
        <taxon>Eukaryota</taxon>
        <taxon>Metazoa</taxon>
        <taxon>Spiralia</taxon>
        <taxon>Lophotrochozoa</taxon>
        <taxon>Mollusca</taxon>
        <taxon>Gastropoda</taxon>
        <taxon>Heterobranchia</taxon>
        <taxon>Euthyneura</taxon>
        <taxon>Panpulmonata</taxon>
        <taxon>Sacoglossa</taxon>
        <taxon>Placobranchoidea</taxon>
        <taxon>Plakobranchidae</taxon>
        <taxon>Elysia</taxon>
    </lineage>
</organism>
<proteinExistence type="predicted"/>
<accession>A0A433SS79</accession>
<dbReference type="AlphaFoldDB" id="A0A433SS79"/>
<gene>
    <name evidence="2" type="ORF">EGW08_020104</name>
</gene>
<dbReference type="OrthoDB" id="774951at2759"/>
<feature type="region of interest" description="Disordered" evidence="1">
    <location>
        <begin position="358"/>
        <end position="385"/>
    </location>
</feature>
<dbReference type="Proteomes" id="UP000271974">
    <property type="component" value="Unassembled WGS sequence"/>
</dbReference>
<feature type="region of interest" description="Disordered" evidence="1">
    <location>
        <begin position="123"/>
        <end position="152"/>
    </location>
</feature>
<keyword evidence="3" id="KW-1185">Reference proteome</keyword>
<feature type="non-terminal residue" evidence="2">
    <location>
        <position position="385"/>
    </location>
</feature>
<feature type="compositionally biased region" description="Polar residues" evidence="1">
    <location>
        <begin position="358"/>
        <end position="373"/>
    </location>
</feature>
<feature type="region of interest" description="Disordered" evidence="1">
    <location>
        <begin position="172"/>
        <end position="204"/>
    </location>
</feature>
<comment type="caution">
    <text evidence="2">The sequence shown here is derived from an EMBL/GenBank/DDBJ whole genome shotgun (WGS) entry which is preliminary data.</text>
</comment>
<feature type="compositionally biased region" description="Basic residues" evidence="1">
    <location>
        <begin position="28"/>
        <end position="39"/>
    </location>
</feature>
<feature type="region of interest" description="Disordered" evidence="1">
    <location>
        <begin position="1"/>
        <end position="50"/>
    </location>
</feature>
<feature type="compositionally biased region" description="Basic and acidic residues" evidence="1">
    <location>
        <begin position="40"/>
        <end position="50"/>
    </location>
</feature>
<protein>
    <submittedName>
        <fullName evidence="2">Uncharacterized protein</fullName>
    </submittedName>
</protein>
<name>A0A433SS79_ELYCH</name>
<evidence type="ECO:0000256" key="1">
    <source>
        <dbReference type="SAM" id="MobiDB-lite"/>
    </source>
</evidence>
<feature type="compositionally biased region" description="Basic and acidic residues" evidence="1">
    <location>
        <begin position="184"/>
        <end position="204"/>
    </location>
</feature>
<dbReference type="EMBL" id="RQTK01001107">
    <property type="protein sequence ID" value="RUS72131.1"/>
    <property type="molecule type" value="Genomic_DNA"/>
</dbReference>
<reference evidence="2 3" key="1">
    <citation type="submission" date="2019-01" db="EMBL/GenBank/DDBJ databases">
        <title>A draft genome assembly of the solar-powered sea slug Elysia chlorotica.</title>
        <authorList>
            <person name="Cai H."/>
            <person name="Li Q."/>
            <person name="Fang X."/>
            <person name="Li J."/>
            <person name="Curtis N.E."/>
            <person name="Altenburger A."/>
            <person name="Shibata T."/>
            <person name="Feng M."/>
            <person name="Maeda T."/>
            <person name="Schwartz J.A."/>
            <person name="Shigenobu S."/>
            <person name="Lundholm N."/>
            <person name="Nishiyama T."/>
            <person name="Yang H."/>
            <person name="Hasebe M."/>
            <person name="Li S."/>
            <person name="Pierce S.K."/>
            <person name="Wang J."/>
        </authorList>
    </citation>
    <scope>NUCLEOTIDE SEQUENCE [LARGE SCALE GENOMIC DNA]</scope>
    <source>
        <strain evidence="2">EC2010</strain>
        <tissue evidence="2">Whole organism of an adult</tissue>
    </source>
</reference>
<sequence>MLPSAPSCRERDPFSGRGTGQVDFQHTSLRRTRSRKKRRMQEMEERQRIRGDSHWSKVLQVNAEDASWFENKRGTRMCQSFHFGQRSSFRAARDKCVTTKPAATGAVGTASVAKPVLCACPPKAEPSGSAGTSTSVTATNATTADDVPSKNAEPGILASLFSKIRQWLQSKRRYEVSPGGGGPRGKEAAREGSSAKDDSANGARRESIKEDYLIISKVNNYHPELKRSEAAYTHSHYHHHQMAASKSSSAISSFTTIRGYSSTASPVLIAYKSKTSSTVAQTIVGGKPAVDINIELVENSSSTPVELKSHFKANPLKLVNAQTPAPCKTAMMTPISRVLSRSQQLRQSRNKYMKLLQKTGQLSPGRSPLTGTISAPAKHSLSDKR</sequence>
<evidence type="ECO:0000313" key="3">
    <source>
        <dbReference type="Proteomes" id="UP000271974"/>
    </source>
</evidence>
<evidence type="ECO:0000313" key="2">
    <source>
        <dbReference type="EMBL" id="RUS72131.1"/>
    </source>
</evidence>
<feature type="compositionally biased region" description="Low complexity" evidence="1">
    <location>
        <begin position="127"/>
        <end position="144"/>
    </location>
</feature>